<organism evidence="2 3">
    <name type="scientific">Romanomermis culicivorax</name>
    <name type="common">Nematode worm</name>
    <dbReference type="NCBI Taxonomy" id="13658"/>
    <lineage>
        <taxon>Eukaryota</taxon>
        <taxon>Metazoa</taxon>
        <taxon>Ecdysozoa</taxon>
        <taxon>Nematoda</taxon>
        <taxon>Enoplea</taxon>
        <taxon>Dorylaimia</taxon>
        <taxon>Mermithida</taxon>
        <taxon>Mermithoidea</taxon>
        <taxon>Mermithidae</taxon>
        <taxon>Romanomermis</taxon>
    </lineage>
</organism>
<evidence type="ECO:0000313" key="3">
    <source>
        <dbReference type="WBParaSite" id="nRc.2.0.1.t08957-RA"/>
    </source>
</evidence>
<feature type="region of interest" description="Disordered" evidence="1">
    <location>
        <begin position="50"/>
        <end position="93"/>
    </location>
</feature>
<sequence>MQRRRIKCCIPPPAKFVSLQPQPLEQPLQPPLRRELLLEQLIQRYDRDYEEQKFRQHSEETLPNNRQQSPRLQSQTPEQYPNHFDRSASQDHSRIAQPTGLWCKAHKSRTHNIEDCIWLKQQNPQQITQQEPNCPTYTPHSGQTDFRTNSNNIRGQPDWRPHRGAPPQRGANYSRGARNYFHEGNFVQRPNDLVQNTYAIYPCAVWEVEERFN</sequence>
<feature type="compositionally biased region" description="Basic and acidic residues" evidence="1">
    <location>
        <begin position="83"/>
        <end position="93"/>
    </location>
</feature>
<dbReference type="WBParaSite" id="nRc.2.0.1.t08957-RA">
    <property type="protein sequence ID" value="nRc.2.0.1.t08957-RA"/>
    <property type="gene ID" value="nRc.2.0.1.g08957"/>
</dbReference>
<keyword evidence="2" id="KW-1185">Reference proteome</keyword>
<dbReference type="AlphaFoldDB" id="A0A915I495"/>
<evidence type="ECO:0000313" key="2">
    <source>
        <dbReference type="Proteomes" id="UP000887565"/>
    </source>
</evidence>
<reference evidence="3" key="1">
    <citation type="submission" date="2022-11" db="UniProtKB">
        <authorList>
            <consortium name="WormBaseParasite"/>
        </authorList>
    </citation>
    <scope>IDENTIFICATION</scope>
</reference>
<accession>A0A915I495</accession>
<dbReference type="Proteomes" id="UP000887565">
    <property type="component" value="Unplaced"/>
</dbReference>
<proteinExistence type="predicted"/>
<feature type="region of interest" description="Disordered" evidence="1">
    <location>
        <begin position="136"/>
        <end position="174"/>
    </location>
</feature>
<feature type="compositionally biased region" description="Basic and acidic residues" evidence="1">
    <location>
        <begin position="50"/>
        <end position="60"/>
    </location>
</feature>
<protein>
    <submittedName>
        <fullName evidence="3">Uncharacterized protein</fullName>
    </submittedName>
</protein>
<evidence type="ECO:0000256" key="1">
    <source>
        <dbReference type="SAM" id="MobiDB-lite"/>
    </source>
</evidence>
<feature type="compositionally biased region" description="Polar residues" evidence="1">
    <location>
        <begin position="61"/>
        <end position="79"/>
    </location>
</feature>
<name>A0A915I495_ROMCU</name>
<feature type="compositionally biased region" description="Polar residues" evidence="1">
    <location>
        <begin position="136"/>
        <end position="154"/>
    </location>
</feature>